<dbReference type="PANTHER" id="PTHR20854">
    <property type="entry name" value="INOSITOL MONOPHOSPHATASE"/>
    <property type="match status" value="1"/>
</dbReference>
<keyword evidence="6 9" id="KW-0378">Hydrolase</keyword>
<dbReference type="RefSeq" id="XP_022342100.1">
    <property type="nucleotide sequence ID" value="XM_022486392.1"/>
</dbReference>
<dbReference type="InterPro" id="IPR000760">
    <property type="entry name" value="Inositol_monophosphatase-like"/>
</dbReference>
<evidence type="ECO:0000256" key="5">
    <source>
        <dbReference type="ARBA" id="ARBA00022723"/>
    </source>
</evidence>
<dbReference type="PROSITE" id="PS00630">
    <property type="entry name" value="IMP_2"/>
    <property type="match status" value="1"/>
</dbReference>
<reference evidence="11 12" key="1">
    <citation type="submission" date="2025-04" db="UniProtKB">
        <authorList>
            <consortium name="RefSeq"/>
        </authorList>
    </citation>
    <scope>IDENTIFICATION</scope>
    <source>
        <tissue evidence="11 12">Whole sample</tissue>
    </source>
</reference>
<dbReference type="GO" id="GO:0006021">
    <property type="term" value="P:inositol biosynthetic process"/>
    <property type="evidence" value="ECO:0007669"/>
    <property type="project" value="UniProtKB-UniPathway"/>
</dbReference>
<keyword evidence="10" id="KW-1185">Reference proteome</keyword>
<proteinExistence type="inferred from homology"/>
<dbReference type="KEGG" id="cvn:111135914"/>
<dbReference type="GeneID" id="111135914"/>
<comment type="pathway">
    <text evidence="3 9">Polyol metabolism; myo-inositol biosynthesis; myo-inositol from D-glucose 6-phosphate: step 2/2.</text>
</comment>
<protein>
    <recommendedName>
        <fullName evidence="9">Inositol-1-monophosphatase</fullName>
        <ecNumber evidence="9">3.1.3.25</ecNumber>
    </recommendedName>
</protein>
<dbReference type="SUPFAM" id="SSF56655">
    <property type="entry name" value="Carbohydrate phosphatase"/>
    <property type="match status" value="1"/>
</dbReference>
<dbReference type="GO" id="GO:0046872">
    <property type="term" value="F:metal ion binding"/>
    <property type="evidence" value="ECO:0007669"/>
    <property type="project" value="UniProtKB-KW"/>
</dbReference>
<evidence type="ECO:0000256" key="8">
    <source>
        <dbReference type="PIRSR" id="PIRSR600760-2"/>
    </source>
</evidence>
<dbReference type="InterPro" id="IPR020552">
    <property type="entry name" value="Inositol_monoPase_Li-sen"/>
</dbReference>
<accession>A0A8B8EQ85</accession>
<dbReference type="PRINTS" id="PR00378">
    <property type="entry name" value="LIIMPHPHTASE"/>
</dbReference>
<sequence>METPLSDYLYTARQVALKAGEVVKEAFYKEKEQKTKESYADIVTETDQAVEKLIISLLKEKYPTHQFIGEESTAEGKTVNWTDAPTWIIDPIDGTSNFVHSIPQTCVCIGLSISKQIVVGVVHLPITGQTYSAYKGGGACCNDQRITVSKVKELKKSVVITEAGNSRDPQILATKISNFHRVIEASHGVRMIGSAAVDLCMVASGSGEAYFEYGIHIWDFAAAGIILTEAGGVLLDPSGGDVDFLSRRVMAACNQDVANQLSPLLNHVEFKRD</sequence>
<dbReference type="InterPro" id="IPR020550">
    <property type="entry name" value="Inositol_monophosphatase_CS"/>
</dbReference>
<dbReference type="Pfam" id="PF00459">
    <property type="entry name" value="Inositol_P"/>
    <property type="match status" value="1"/>
</dbReference>
<comment type="similarity">
    <text evidence="4 9">Belongs to the inositol monophosphatase superfamily.</text>
</comment>
<feature type="binding site" evidence="8">
    <location>
        <position position="90"/>
    </location>
    <ligand>
        <name>Mg(2+)</name>
        <dbReference type="ChEBI" id="CHEBI:18420"/>
        <label>2</label>
    </ligand>
</feature>
<keyword evidence="7 8" id="KW-0460">Magnesium</keyword>
<feature type="binding site" evidence="8">
    <location>
        <position position="219"/>
    </location>
    <ligand>
        <name>Mg(2+)</name>
        <dbReference type="ChEBI" id="CHEBI:18420"/>
        <label>1</label>
        <note>catalytic</note>
    </ligand>
</feature>
<dbReference type="Gene3D" id="3.30.540.10">
    <property type="entry name" value="Fructose-1,6-Bisphosphatase, subunit A, domain 1"/>
    <property type="match status" value="1"/>
</dbReference>
<dbReference type="FunFam" id="3.30.540.10:FF:000004">
    <property type="entry name" value="Inositol-1-monophosphatase"/>
    <property type="match status" value="1"/>
</dbReference>
<dbReference type="GO" id="GO:0007165">
    <property type="term" value="P:signal transduction"/>
    <property type="evidence" value="ECO:0007669"/>
    <property type="project" value="TreeGrafter"/>
</dbReference>
<comment type="catalytic activity">
    <reaction evidence="1 9">
        <text>a myo-inositol phosphate + H2O = myo-inositol + phosphate</text>
        <dbReference type="Rhea" id="RHEA:24056"/>
        <dbReference type="ChEBI" id="CHEBI:15377"/>
        <dbReference type="ChEBI" id="CHEBI:17268"/>
        <dbReference type="ChEBI" id="CHEBI:43474"/>
        <dbReference type="ChEBI" id="CHEBI:84139"/>
        <dbReference type="EC" id="3.1.3.25"/>
    </reaction>
</comment>
<dbReference type="PRINTS" id="PR00377">
    <property type="entry name" value="IMPHPHTASES"/>
</dbReference>
<dbReference type="PROSITE" id="PS00629">
    <property type="entry name" value="IMP_1"/>
    <property type="match status" value="1"/>
</dbReference>
<evidence type="ECO:0000256" key="6">
    <source>
        <dbReference type="ARBA" id="ARBA00022801"/>
    </source>
</evidence>
<evidence type="ECO:0000313" key="10">
    <source>
        <dbReference type="Proteomes" id="UP000694844"/>
    </source>
</evidence>
<evidence type="ECO:0000313" key="12">
    <source>
        <dbReference type="RefSeq" id="XP_022342101.1"/>
    </source>
</evidence>
<dbReference type="Gene3D" id="3.40.190.80">
    <property type="match status" value="1"/>
</dbReference>
<dbReference type="OrthoDB" id="10254945at2759"/>
<evidence type="ECO:0000256" key="9">
    <source>
        <dbReference type="RuleBase" id="RU364068"/>
    </source>
</evidence>
<organism evidence="10 11">
    <name type="scientific">Crassostrea virginica</name>
    <name type="common">Eastern oyster</name>
    <dbReference type="NCBI Taxonomy" id="6565"/>
    <lineage>
        <taxon>Eukaryota</taxon>
        <taxon>Metazoa</taxon>
        <taxon>Spiralia</taxon>
        <taxon>Lophotrochozoa</taxon>
        <taxon>Mollusca</taxon>
        <taxon>Bivalvia</taxon>
        <taxon>Autobranchia</taxon>
        <taxon>Pteriomorphia</taxon>
        <taxon>Ostreida</taxon>
        <taxon>Ostreoidea</taxon>
        <taxon>Ostreidae</taxon>
        <taxon>Crassostrea</taxon>
    </lineage>
</organism>
<evidence type="ECO:0000256" key="2">
    <source>
        <dbReference type="ARBA" id="ARBA00001946"/>
    </source>
</evidence>
<dbReference type="GO" id="GO:0046854">
    <property type="term" value="P:phosphatidylinositol phosphate biosynthetic process"/>
    <property type="evidence" value="ECO:0007669"/>
    <property type="project" value="InterPro"/>
</dbReference>
<dbReference type="EC" id="3.1.3.25" evidence="9"/>
<dbReference type="PANTHER" id="PTHR20854:SF4">
    <property type="entry name" value="INOSITOL-1-MONOPHOSPHATASE-RELATED"/>
    <property type="match status" value="1"/>
</dbReference>
<dbReference type="UniPathway" id="UPA00823">
    <property type="reaction ID" value="UER00788"/>
</dbReference>
<comment type="cofactor">
    <cofactor evidence="2 8 9">
        <name>Mg(2+)</name>
        <dbReference type="ChEBI" id="CHEBI:18420"/>
    </cofactor>
</comment>
<gene>
    <name evidence="11 12" type="primary">LOC111135914</name>
</gene>
<evidence type="ECO:0000256" key="4">
    <source>
        <dbReference type="ARBA" id="ARBA00009759"/>
    </source>
</evidence>
<dbReference type="InterPro" id="IPR020583">
    <property type="entry name" value="Inositol_monoP_metal-BS"/>
</dbReference>
<evidence type="ECO:0000256" key="7">
    <source>
        <dbReference type="ARBA" id="ARBA00022842"/>
    </source>
</evidence>
<name>A0A8B8EQ85_CRAVI</name>
<evidence type="ECO:0000313" key="11">
    <source>
        <dbReference type="RefSeq" id="XP_022342100.1"/>
    </source>
</evidence>
<dbReference type="FunFam" id="3.40.190.80:FF:000002">
    <property type="entry name" value="Inositol-1-monophosphatase"/>
    <property type="match status" value="1"/>
</dbReference>
<dbReference type="AlphaFoldDB" id="A0A8B8EQ85"/>
<dbReference type="CDD" id="cd01639">
    <property type="entry name" value="IMPase"/>
    <property type="match status" value="1"/>
</dbReference>
<feature type="binding site" evidence="8">
    <location>
        <position position="93"/>
    </location>
    <ligand>
        <name>Mg(2+)</name>
        <dbReference type="ChEBI" id="CHEBI:18420"/>
        <label>2</label>
    </ligand>
</feature>
<feature type="binding site" evidence="8">
    <location>
        <position position="92"/>
    </location>
    <ligand>
        <name>Mg(2+)</name>
        <dbReference type="ChEBI" id="CHEBI:18420"/>
        <label>1</label>
        <note>catalytic</note>
    </ligand>
</feature>
<dbReference type="InterPro" id="IPR033942">
    <property type="entry name" value="IMPase"/>
</dbReference>
<keyword evidence="5 8" id="KW-0479">Metal-binding</keyword>
<evidence type="ECO:0000256" key="3">
    <source>
        <dbReference type="ARBA" id="ARBA00005152"/>
    </source>
</evidence>
<evidence type="ECO:0000256" key="1">
    <source>
        <dbReference type="ARBA" id="ARBA00001033"/>
    </source>
</evidence>
<dbReference type="Proteomes" id="UP000694844">
    <property type="component" value="Chromosome 5"/>
</dbReference>
<dbReference type="GO" id="GO:0008934">
    <property type="term" value="F:inositol monophosphate 1-phosphatase activity"/>
    <property type="evidence" value="ECO:0007669"/>
    <property type="project" value="InterPro"/>
</dbReference>
<feature type="binding site" evidence="8">
    <location>
        <position position="70"/>
    </location>
    <ligand>
        <name>Mg(2+)</name>
        <dbReference type="ChEBI" id="CHEBI:18420"/>
        <label>1</label>
        <note>catalytic</note>
    </ligand>
</feature>
<dbReference type="RefSeq" id="XP_022342101.1">
    <property type="nucleotide sequence ID" value="XM_022486393.1"/>
</dbReference>